<sequence>MIRVLAFVAAVFSGIMLSTGPAAAVSPADCENTPNGWVDFTLDPEDQSQAVCICRDDPIYKDLQVFGPHLATVAGAPMAITCVGLEVSA</sequence>
<evidence type="ECO:0000313" key="3">
    <source>
        <dbReference type="Proteomes" id="UP000586827"/>
    </source>
</evidence>
<proteinExistence type="predicted"/>
<keyword evidence="3" id="KW-1185">Reference proteome</keyword>
<feature type="chain" id="PRO_5032524729" description="Secreted protein" evidence="1">
    <location>
        <begin position="25"/>
        <end position="89"/>
    </location>
</feature>
<evidence type="ECO:0008006" key="4">
    <source>
        <dbReference type="Google" id="ProtNLM"/>
    </source>
</evidence>
<evidence type="ECO:0000313" key="2">
    <source>
        <dbReference type="EMBL" id="NNH74333.1"/>
    </source>
</evidence>
<comment type="caution">
    <text evidence="2">The sequence shown here is derived from an EMBL/GenBank/DDBJ whole genome shotgun (WGS) entry which is preliminary data.</text>
</comment>
<dbReference type="RefSeq" id="WP_157552789.1">
    <property type="nucleotide sequence ID" value="NZ_JABELX010000013.1"/>
</dbReference>
<protein>
    <recommendedName>
        <fullName evidence="4">Secreted protein</fullName>
    </recommendedName>
</protein>
<dbReference type="AlphaFoldDB" id="A0A849C6G8"/>
<accession>A0A849C6G8</accession>
<organism evidence="2 3">
    <name type="scientific">Nocardia uniformis</name>
    <dbReference type="NCBI Taxonomy" id="53432"/>
    <lineage>
        <taxon>Bacteria</taxon>
        <taxon>Bacillati</taxon>
        <taxon>Actinomycetota</taxon>
        <taxon>Actinomycetes</taxon>
        <taxon>Mycobacteriales</taxon>
        <taxon>Nocardiaceae</taxon>
        <taxon>Nocardia</taxon>
    </lineage>
</organism>
<feature type="signal peptide" evidence="1">
    <location>
        <begin position="1"/>
        <end position="24"/>
    </location>
</feature>
<reference evidence="2 3" key="1">
    <citation type="submission" date="2020-05" db="EMBL/GenBank/DDBJ databases">
        <title>MicrobeNet Type strains.</title>
        <authorList>
            <person name="Nicholson A.C."/>
        </authorList>
    </citation>
    <scope>NUCLEOTIDE SEQUENCE [LARGE SCALE GENOMIC DNA]</scope>
    <source>
        <strain evidence="2 3">JCM 3224</strain>
    </source>
</reference>
<dbReference type="EMBL" id="JABELX010000013">
    <property type="protein sequence ID" value="NNH74333.1"/>
    <property type="molecule type" value="Genomic_DNA"/>
</dbReference>
<dbReference type="Proteomes" id="UP000586827">
    <property type="component" value="Unassembled WGS sequence"/>
</dbReference>
<name>A0A849C6G8_9NOCA</name>
<evidence type="ECO:0000256" key="1">
    <source>
        <dbReference type="SAM" id="SignalP"/>
    </source>
</evidence>
<gene>
    <name evidence="2" type="ORF">HLB23_31545</name>
</gene>
<keyword evidence="1" id="KW-0732">Signal</keyword>